<comment type="cofactor">
    <cofactor evidence="1">
        <name>[4Fe-4S] cluster</name>
        <dbReference type="ChEBI" id="CHEBI:49883"/>
    </cofactor>
</comment>
<keyword evidence="7" id="KW-1185">Reference proteome</keyword>
<accession>A0A1I8GHN4</accession>
<evidence type="ECO:0000256" key="4">
    <source>
        <dbReference type="ARBA" id="ARBA00022723"/>
    </source>
</evidence>
<comment type="pathway">
    <text evidence="2">Protein modification; peptidyl-diphthamide biosynthesis.</text>
</comment>
<dbReference type="InterPro" id="IPR016435">
    <property type="entry name" value="DPH1/DPH2"/>
</dbReference>
<dbReference type="UniPathway" id="UPA00559"/>
<dbReference type="Proteomes" id="UP000095280">
    <property type="component" value="Unplaced"/>
</dbReference>
<dbReference type="GO" id="GO:0017183">
    <property type="term" value="P:protein histidyl modification to diphthamide"/>
    <property type="evidence" value="ECO:0007669"/>
    <property type="project" value="UniProtKB-UniPathway"/>
</dbReference>
<keyword evidence="5" id="KW-0408">Iron</keyword>
<dbReference type="PANTHER" id="PTHR10762">
    <property type="entry name" value="DIPHTHAMIDE BIOSYNTHESIS PROTEIN"/>
    <property type="match status" value="1"/>
</dbReference>
<evidence type="ECO:0000256" key="2">
    <source>
        <dbReference type="ARBA" id="ARBA00005156"/>
    </source>
</evidence>
<organism evidence="7 8">
    <name type="scientific">Macrostomum lignano</name>
    <dbReference type="NCBI Taxonomy" id="282301"/>
    <lineage>
        <taxon>Eukaryota</taxon>
        <taxon>Metazoa</taxon>
        <taxon>Spiralia</taxon>
        <taxon>Lophotrochozoa</taxon>
        <taxon>Platyhelminthes</taxon>
        <taxon>Rhabditophora</taxon>
        <taxon>Macrostomorpha</taxon>
        <taxon>Macrostomida</taxon>
        <taxon>Macrostomidae</taxon>
        <taxon>Macrostomum</taxon>
    </lineage>
</organism>
<protein>
    <submittedName>
        <fullName evidence="8 9">2-(3-amino-3-carboxypropyl)histidine synthase subunit 2</fullName>
    </submittedName>
</protein>
<dbReference type="Gene3D" id="3.40.50.11840">
    <property type="entry name" value="Diphthamide synthesis DPH1/DPH2 domain 1"/>
    <property type="match status" value="1"/>
</dbReference>
<dbReference type="GO" id="GO:0090560">
    <property type="term" value="F:2-(3-amino-3-carboxypropyl)histidine synthase activity"/>
    <property type="evidence" value="ECO:0007669"/>
    <property type="project" value="InterPro"/>
</dbReference>
<keyword evidence="4" id="KW-0479">Metal-binding</keyword>
<evidence type="ECO:0000313" key="7">
    <source>
        <dbReference type="Proteomes" id="UP000095280"/>
    </source>
</evidence>
<proteinExistence type="inferred from homology"/>
<dbReference type="SFLD" id="SFLDS00032">
    <property type="entry name" value="Radical_SAM_3-amino-3-carboxyp"/>
    <property type="match status" value="1"/>
</dbReference>
<dbReference type="GO" id="GO:0046872">
    <property type="term" value="F:metal ion binding"/>
    <property type="evidence" value="ECO:0007669"/>
    <property type="project" value="UniProtKB-KW"/>
</dbReference>
<sequence>QSAITGDDSKVLANVLDIQPEVVPDAEFATYFDLSGTVEFIRNLLLAKAKPQAAEKQQPPITVVVGLQLPSPLFHYAKRLVNELTSLLKAAADEDEQVKLAGSVQLRLLADTDSCCVDCVTAAHCGCSAVIHYGDACFSRCPHLSVHYVLGCYGNQSAAGRAVSEKLAETILSTVLAGQDCPGKLLLVAPGALHASVLLAARDCLVAKQPSIDVYLATPNPLAGEADRIEGAARFLCGRWVPEPFFNNSDENPTSRVIVHVTTDADSLLGLAVALAFLDIGPVYQCVCQPGDSAIKLDRIDTNRRFKRRMLLSSKAAEARRIGLLVCGCVDSLTPTLDYALGLVRSAGRVPYIVSVGRINPAKLANYADIDAFALIGCYLRALLDSRDYFQPLLSMVELERALNPNRQFAYAYNVDFSDCLPGGRDFVEPPFPAAGPAGDGDGESGAEGQQLVLRNGNLQVALPAGNFLSGRSWRGLDPQLGATPVAQLEKGRSGLAIRYDSEDADNAK</sequence>
<evidence type="ECO:0000256" key="5">
    <source>
        <dbReference type="ARBA" id="ARBA00023004"/>
    </source>
</evidence>
<evidence type="ECO:0000313" key="9">
    <source>
        <dbReference type="WBParaSite" id="maker-uti_cns_0003167-snap-gene-0.1-mRNA-1"/>
    </source>
</evidence>
<dbReference type="GO" id="GO:0051536">
    <property type="term" value="F:iron-sulfur cluster binding"/>
    <property type="evidence" value="ECO:0007669"/>
    <property type="project" value="UniProtKB-KW"/>
</dbReference>
<dbReference type="Gene3D" id="3.40.50.11860">
    <property type="entry name" value="Diphthamide synthesis DPH1/DPH2 domain 3"/>
    <property type="match status" value="1"/>
</dbReference>
<evidence type="ECO:0000313" key="8">
    <source>
        <dbReference type="WBParaSite" id="maker-uti_cns_0002043-snap-gene-0.8-mRNA-1"/>
    </source>
</evidence>
<evidence type="ECO:0000256" key="3">
    <source>
        <dbReference type="ARBA" id="ARBA00006179"/>
    </source>
</evidence>
<dbReference type="WBParaSite" id="maker-uti_cns_0002043-snap-gene-0.8-mRNA-1">
    <property type="protein sequence ID" value="maker-uti_cns_0002043-snap-gene-0.8-mRNA-1"/>
    <property type="gene ID" value="maker-uti_cns_0002043-snap-gene-0.8"/>
</dbReference>
<dbReference type="FunFam" id="3.40.50.11860:FF:000001">
    <property type="entry name" value="2-(3-amino-3-carboxypropyl)histidine synthase subunit 2"/>
    <property type="match status" value="1"/>
</dbReference>
<dbReference type="Pfam" id="PF01866">
    <property type="entry name" value="Diphthamide_syn"/>
    <property type="match status" value="1"/>
</dbReference>
<evidence type="ECO:0000256" key="6">
    <source>
        <dbReference type="ARBA" id="ARBA00023014"/>
    </source>
</evidence>
<dbReference type="NCBIfam" id="TIGR00322">
    <property type="entry name" value="diphth2_R"/>
    <property type="match status" value="1"/>
</dbReference>
<evidence type="ECO:0000256" key="1">
    <source>
        <dbReference type="ARBA" id="ARBA00001966"/>
    </source>
</evidence>
<dbReference type="WBParaSite" id="maker-uti_cns_0003167-snap-gene-0.1-mRNA-1">
    <property type="protein sequence ID" value="maker-uti_cns_0003167-snap-gene-0.1-mRNA-1"/>
    <property type="gene ID" value="maker-uti_cns_0003167-snap-gene-0.1"/>
</dbReference>
<dbReference type="InterPro" id="IPR042265">
    <property type="entry name" value="DPH1/DPH2_3"/>
</dbReference>
<dbReference type="AlphaFoldDB" id="A0A1I8GHN4"/>
<reference evidence="8 9" key="1">
    <citation type="submission" date="2016-11" db="UniProtKB">
        <authorList>
            <consortium name="WormBaseParasite"/>
        </authorList>
    </citation>
    <scope>IDENTIFICATION</scope>
</reference>
<comment type="similarity">
    <text evidence="3">Belongs to the DPH1/DPH2 family. DPH2 subfamily.</text>
</comment>
<dbReference type="PANTHER" id="PTHR10762:SF2">
    <property type="entry name" value="2-(3-AMINO-3-CARBOXYPROPYL)HISTIDINE SYNTHASE SUBUNIT 2"/>
    <property type="match status" value="1"/>
</dbReference>
<keyword evidence="6" id="KW-0411">Iron-sulfur</keyword>
<dbReference type="InterPro" id="IPR042263">
    <property type="entry name" value="DPH1/DPH2_1"/>
</dbReference>
<name>A0A1I8GHN4_9PLAT</name>